<dbReference type="InterPro" id="IPR000873">
    <property type="entry name" value="AMP-dep_synth/lig_dom"/>
</dbReference>
<dbReference type="InterPro" id="IPR020845">
    <property type="entry name" value="AMP-binding_CS"/>
</dbReference>
<dbReference type="InterPro" id="IPR025110">
    <property type="entry name" value="AMP-bd_C"/>
</dbReference>
<dbReference type="RefSeq" id="WP_217281680.1">
    <property type="nucleotide sequence ID" value="NZ_CBCSGW010000003.1"/>
</dbReference>
<dbReference type="PROSITE" id="PS00455">
    <property type="entry name" value="AMP_BINDING"/>
    <property type="match status" value="1"/>
</dbReference>
<dbReference type="InterPro" id="IPR009081">
    <property type="entry name" value="PP-bd_ACP"/>
</dbReference>
<keyword evidence="1" id="KW-0596">Phosphopantetheine</keyword>
<evidence type="ECO:0000313" key="9">
    <source>
        <dbReference type="Proteomes" id="UP000763557"/>
    </source>
</evidence>
<dbReference type="Pfam" id="PF13193">
    <property type="entry name" value="AMP-binding_C"/>
    <property type="match status" value="1"/>
</dbReference>
<reference evidence="8 9" key="1">
    <citation type="submission" date="2020-01" db="EMBL/GenBank/DDBJ databases">
        <title>Kibdelosporangium persica a novel Actinomycetes from a hot desert in Iran.</title>
        <authorList>
            <person name="Safaei N."/>
            <person name="Zaburannyi N."/>
            <person name="Mueller R."/>
            <person name="Wink J."/>
        </authorList>
    </citation>
    <scope>NUCLEOTIDE SEQUENCE [LARGE SCALE GENOMIC DNA]</scope>
    <source>
        <strain evidence="8 9">4NS15</strain>
    </source>
</reference>
<evidence type="ECO:0000256" key="1">
    <source>
        <dbReference type="ARBA" id="ARBA00022450"/>
    </source>
</evidence>
<dbReference type="NCBIfam" id="TIGR01733">
    <property type="entry name" value="AA-adenyl-dom"/>
    <property type="match status" value="1"/>
</dbReference>
<dbReference type="CDD" id="cd12117">
    <property type="entry name" value="A_NRPS_Srf_like"/>
    <property type="match status" value="1"/>
</dbReference>
<dbReference type="Proteomes" id="UP000763557">
    <property type="component" value="Unassembled WGS sequence"/>
</dbReference>
<sequence length="1013" mass="108625">MTNEEELDMGEAGRPSPAWNDTATDYPRDRCLHEIFDEQAAARPSAVAAVSGDHTITYGELKSSSDGLAARLVAAGVQPGDRVGICGNRSLEALVTILAVLRTGAGYVPLEDTYPPARLKAMADEAELRYAVVLPGGSCPIRRISVRIDYDTGHPGTDAPAVTVRPQDCAYVMFTSGSSGQPKPVAIPHRGIVRLAVSDRALRPPTPDDRVMHALSLSSDGSTHEIWSALLNGACLILVEREVLLSPASLAERLRTQRITFAHFTTSVFHHMARTMPEALSGMRFASAGGEALDAGLTRAVLRACPGTVVVNFYGPTENSVVSTAYVVTDLPDDAVSVPIGRPLANSTAYVMRADQSLADIGEEGELLVGGDGLALGYLGDEELTAERFVVNPFAPATRLYRTGDRAAWRPDGTLEYRGRGDRQVKVRGQRIELDEVEARLRVHSAIGEAAVELVDDHLVAFVTPATKGTAIPLEDVRAELTAWLPAQAVPSRIVPMAVLPVTASGKIARAHLVAHHERDVPPVAPAPDGLLGAVSEIWQRTLRLRPAPTDNFFDVGGDSMLAAEVVTRTLATLGIDPGKGSTLVASLLRSPSLRDYTSAVAAVASSTQAVTQDTGDFEADAALGMDLSEPSGPPPRWSDPSRVLLTGATGFIGAHLLVQLLRTTQATIVCPVRARDAAHARRRVLANLARYDLPTDSADRLECVPGDIAEPGLGLTPGRFTGLSGSLDLIIHSAAQVNFLYPYTSLKRSNVDATREVIRLAAARRIPVHFLSTIGVVAGFGTAGVRHVPEDLELAHADRLTMGYAESKWVAERMLGEASRQGLPVTIHRPYEVTGEQQDGVCNTDTAICSLFKVFAEMGMAPDSPLPLDFVPVDFLASAVVYLATHRQATGKVYHLTNPRPADLSDMVARMHAKGCDIRIGSYAEWVDELVRYIGANPAHPAAPFVSLCVDRANHTGISVKEMYFTGTFPRLGRQNVEEDLADSGLKCPPVDTLLDLYLEYLFSSGYLRRPG</sequence>
<feature type="domain" description="Thioester reductase (TE)" evidence="6">
    <location>
        <begin position="646"/>
        <end position="880"/>
    </location>
</feature>
<dbReference type="InterPro" id="IPR010071">
    <property type="entry name" value="AA_adenyl_dom"/>
</dbReference>
<accession>A0ABX2FJB8</accession>
<dbReference type="InterPro" id="IPR010080">
    <property type="entry name" value="Thioester_reductase-like_dom"/>
</dbReference>
<gene>
    <name evidence="8" type="ORF">GC106_81500</name>
</gene>
<evidence type="ECO:0000256" key="2">
    <source>
        <dbReference type="ARBA" id="ARBA00022553"/>
    </source>
</evidence>
<protein>
    <submittedName>
        <fullName evidence="8">Linear gramicidin synthase subunit D</fullName>
    </submittedName>
</protein>
<dbReference type="Pfam" id="PF07993">
    <property type="entry name" value="NAD_binding_4"/>
    <property type="match status" value="1"/>
</dbReference>
<keyword evidence="9" id="KW-1185">Reference proteome</keyword>
<comment type="caution">
    <text evidence="8">The sequence shown here is derived from an EMBL/GenBank/DDBJ whole genome shotgun (WGS) entry which is preliminary data.</text>
</comment>
<dbReference type="Pfam" id="PF00550">
    <property type="entry name" value="PP-binding"/>
    <property type="match status" value="1"/>
</dbReference>
<evidence type="ECO:0000313" key="8">
    <source>
        <dbReference type="EMBL" id="NRN70876.1"/>
    </source>
</evidence>
<dbReference type="CDD" id="cd05235">
    <property type="entry name" value="SDR_e1"/>
    <property type="match status" value="1"/>
</dbReference>
<feature type="domain" description="AMP-binding enzyme C-terminal" evidence="7">
    <location>
        <begin position="436"/>
        <end position="507"/>
    </location>
</feature>
<evidence type="ECO:0000259" key="5">
    <source>
        <dbReference type="Pfam" id="PF00550"/>
    </source>
</evidence>
<evidence type="ECO:0000259" key="7">
    <source>
        <dbReference type="Pfam" id="PF13193"/>
    </source>
</evidence>
<evidence type="ECO:0000259" key="4">
    <source>
        <dbReference type="Pfam" id="PF00501"/>
    </source>
</evidence>
<organism evidence="8 9">
    <name type="scientific">Kibdelosporangium persicum</name>
    <dbReference type="NCBI Taxonomy" id="2698649"/>
    <lineage>
        <taxon>Bacteria</taxon>
        <taxon>Bacillati</taxon>
        <taxon>Actinomycetota</taxon>
        <taxon>Actinomycetes</taxon>
        <taxon>Pseudonocardiales</taxon>
        <taxon>Pseudonocardiaceae</taxon>
        <taxon>Kibdelosporangium</taxon>
    </lineage>
</organism>
<dbReference type="EMBL" id="JAAATY010000046">
    <property type="protein sequence ID" value="NRN70876.1"/>
    <property type="molecule type" value="Genomic_DNA"/>
</dbReference>
<feature type="domain" description="Carrier" evidence="5">
    <location>
        <begin position="535"/>
        <end position="577"/>
    </location>
</feature>
<feature type="domain" description="AMP-dependent synthetase/ligase" evidence="4">
    <location>
        <begin position="36"/>
        <end position="379"/>
    </location>
</feature>
<dbReference type="PANTHER" id="PTHR44845:SF6">
    <property type="entry name" value="BETA-ALANINE-ACTIVATING ENZYME"/>
    <property type="match status" value="1"/>
</dbReference>
<dbReference type="PANTHER" id="PTHR44845">
    <property type="entry name" value="CARRIER DOMAIN-CONTAINING PROTEIN"/>
    <property type="match status" value="1"/>
</dbReference>
<keyword evidence="2" id="KW-0597">Phosphoprotein</keyword>
<dbReference type="InterPro" id="IPR013120">
    <property type="entry name" value="FAR_NAD-bd"/>
</dbReference>
<name>A0ABX2FJB8_9PSEU</name>
<feature type="region of interest" description="Disordered" evidence="3">
    <location>
        <begin position="1"/>
        <end position="24"/>
    </location>
</feature>
<dbReference type="Pfam" id="PF00501">
    <property type="entry name" value="AMP-binding"/>
    <property type="match status" value="1"/>
</dbReference>
<proteinExistence type="predicted"/>
<dbReference type="NCBIfam" id="TIGR01746">
    <property type="entry name" value="Thioester-redct"/>
    <property type="match status" value="1"/>
</dbReference>
<evidence type="ECO:0000256" key="3">
    <source>
        <dbReference type="SAM" id="MobiDB-lite"/>
    </source>
</evidence>
<evidence type="ECO:0000259" key="6">
    <source>
        <dbReference type="Pfam" id="PF07993"/>
    </source>
</evidence>